<dbReference type="PANTHER" id="PTHR31374:SF275">
    <property type="entry name" value="AUXIN-INDUCED PROTEIN 6B-LIKE"/>
    <property type="match status" value="1"/>
</dbReference>
<dbReference type="PANTHER" id="PTHR31374">
    <property type="entry name" value="AUXIN-INDUCED PROTEIN-LIKE-RELATED"/>
    <property type="match status" value="1"/>
</dbReference>
<protein>
    <submittedName>
        <fullName evidence="4">Uncharacterized protein</fullName>
    </submittedName>
</protein>
<evidence type="ECO:0000256" key="1">
    <source>
        <dbReference type="ARBA" id="ARBA00006974"/>
    </source>
</evidence>
<proteinExistence type="inferred from homology"/>
<gene>
    <name evidence="4" type="ORF">ACJRO7_008541</name>
</gene>
<sequence>MRARHVVKRLQREVLYLLRVIAIGRTNHTAREPAGKERGRVKDGCFSVVATDGNSKPKKFSVALEYLAHPPFVKLLDAAEAEFGFSQKGVLVIPCEARVLQNILSSSAIVGKKKC</sequence>
<comment type="similarity">
    <text evidence="1">Belongs to the ARG7 family.</text>
</comment>
<reference evidence="4 5" key="1">
    <citation type="submission" date="2024-11" db="EMBL/GenBank/DDBJ databases">
        <title>Chromosome-level genome assembly of Eucalyptus globulus Labill. provides insights into its genome evolution.</title>
        <authorList>
            <person name="Li X."/>
        </authorList>
    </citation>
    <scope>NUCLEOTIDE SEQUENCE [LARGE SCALE GENOMIC DNA]</scope>
    <source>
        <strain evidence="4">CL2024</strain>
        <tissue evidence="4">Fresh tender leaves</tissue>
    </source>
</reference>
<dbReference type="AlphaFoldDB" id="A0ABD3ITH6"/>
<keyword evidence="2" id="KW-0217">Developmental protein</keyword>
<evidence type="ECO:0000256" key="2">
    <source>
        <dbReference type="ARBA" id="ARBA00022473"/>
    </source>
</evidence>
<name>A0ABD3ITH6_EUCGL</name>
<keyword evidence="5" id="KW-1185">Reference proteome</keyword>
<evidence type="ECO:0000256" key="3">
    <source>
        <dbReference type="ARBA" id="ARBA00022604"/>
    </source>
</evidence>
<evidence type="ECO:0000313" key="5">
    <source>
        <dbReference type="Proteomes" id="UP001634007"/>
    </source>
</evidence>
<dbReference type="EMBL" id="JBJKBG010000011">
    <property type="protein sequence ID" value="KAL3716978.1"/>
    <property type="molecule type" value="Genomic_DNA"/>
</dbReference>
<dbReference type="Proteomes" id="UP001634007">
    <property type="component" value="Unassembled WGS sequence"/>
</dbReference>
<dbReference type="InterPro" id="IPR003676">
    <property type="entry name" value="SAUR_fam"/>
</dbReference>
<keyword evidence="3" id="KW-0341">Growth regulation</keyword>
<dbReference type="Pfam" id="PF02519">
    <property type="entry name" value="Auxin_inducible"/>
    <property type="match status" value="1"/>
</dbReference>
<comment type="caution">
    <text evidence="4">The sequence shown here is derived from an EMBL/GenBank/DDBJ whole genome shotgun (WGS) entry which is preliminary data.</text>
</comment>
<evidence type="ECO:0000313" key="4">
    <source>
        <dbReference type="EMBL" id="KAL3716978.1"/>
    </source>
</evidence>
<accession>A0ABD3ITH6</accession>
<organism evidence="4 5">
    <name type="scientific">Eucalyptus globulus</name>
    <name type="common">Tasmanian blue gum</name>
    <dbReference type="NCBI Taxonomy" id="34317"/>
    <lineage>
        <taxon>Eukaryota</taxon>
        <taxon>Viridiplantae</taxon>
        <taxon>Streptophyta</taxon>
        <taxon>Embryophyta</taxon>
        <taxon>Tracheophyta</taxon>
        <taxon>Spermatophyta</taxon>
        <taxon>Magnoliopsida</taxon>
        <taxon>eudicotyledons</taxon>
        <taxon>Gunneridae</taxon>
        <taxon>Pentapetalae</taxon>
        <taxon>rosids</taxon>
        <taxon>malvids</taxon>
        <taxon>Myrtales</taxon>
        <taxon>Myrtaceae</taxon>
        <taxon>Myrtoideae</taxon>
        <taxon>Eucalypteae</taxon>
        <taxon>Eucalyptus</taxon>
    </lineage>
</organism>